<dbReference type="EMBL" id="JASODW010000004">
    <property type="protein sequence ID" value="MDK6275076.1"/>
    <property type="molecule type" value="Genomic_DNA"/>
</dbReference>
<accession>A0AAP4CB70</accession>
<dbReference type="InterPro" id="IPR003010">
    <property type="entry name" value="C-N_Hydrolase"/>
</dbReference>
<dbReference type="PROSITE" id="PS50263">
    <property type="entry name" value="CN_HYDROLASE"/>
    <property type="match status" value="1"/>
</dbReference>
<comment type="caution">
    <text evidence="3">The sequence shown here is derived from an EMBL/GenBank/DDBJ whole genome shotgun (WGS) entry which is preliminary data.</text>
</comment>
<dbReference type="RefSeq" id="WP_260076804.1">
    <property type="nucleotide sequence ID" value="NZ_JALXKR010000011.1"/>
</dbReference>
<evidence type="ECO:0000313" key="4">
    <source>
        <dbReference type="Proteomes" id="UP001240483"/>
    </source>
</evidence>
<feature type="domain" description="CN hydrolase" evidence="2">
    <location>
        <begin position="1"/>
        <end position="250"/>
    </location>
</feature>
<sequence>MKVAIAQINSSSDKQKNLELIQRNVADAAEQGARLVVFPEATMVPFGSNLADAAEELHGPFAQRVRELAAEAGVVVAVGMFRPGSGGRVINTLFVTGVDAAGEKVEAHYDKIHLFDAFGHKESDAVVPGGDLVAVDIDGVTVGLTICYDVRFPALYTSLARAGADVIVCSISWGSGEGKVEQLQLLGRARALDATAFVVGCDQADTAVTGAESTPGSPNGVGHSFVAGPDGNMIASAGSDVELLVVDLDLDAVAPAREKLPVLQNSRLEGENRVRVM</sequence>
<dbReference type="GO" id="GO:0016787">
    <property type="term" value="F:hydrolase activity"/>
    <property type="evidence" value="ECO:0007669"/>
    <property type="project" value="UniProtKB-KW"/>
</dbReference>
<protein>
    <submittedName>
        <fullName evidence="3">Carbon-nitrogen hydrolase family protein</fullName>
    </submittedName>
</protein>
<evidence type="ECO:0000259" key="2">
    <source>
        <dbReference type="PROSITE" id="PS50263"/>
    </source>
</evidence>
<evidence type="ECO:0000256" key="1">
    <source>
        <dbReference type="ARBA" id="ARBA00010613"/>
    </source>
</evidence>
<keyword evidence="3" id="KW-0378">Hydrolase</keyword>
<dbReference type="CDD" id="cd07581">
    <property type="entry name" value="nitrilase_3"/>
    <property type="match status" value="1"/>
</dbReference>
<dbReference type="AlphaFoldDB" id="A0AAP4CB70"/>
<proteinExistence type="inferred from homology"/>
<evidence type="ECO:0000313" key="3">
    <source>
        <dbReference type="EMBL" id="MDK6275076.1"/>
    </source>
</evidence>
<dbReference type="SUPFAM" id="SSF56317">
    <property type="entry name" value="Carbon-nitrogen hydrolase"/>
    <property type="match status" value="1"/>
</dbReference>
<dbReference type="PROSITE" id="PS01227">
    <property type="entry name" value="UPF0012"/>
    <property type="match status" value="1"/>
</dbReference>
<dbReference type="PANTHER" id="PTHR23088:SF27">
    <property type="entry name" value="DEAMINATED GLUTATHIONE AMIDASE"/>
    <property type="match status" value="1"/>
</dbReference>
<gene>
    <name evidence="3" type="ORF">QP116_04885</name>
</gene>
<organism evidence="3 4">
    <name type="scientific">Pseudoglutamicibacter cumminsii</name>
    <dbReference type="NCBI Taxonomy" id="156979"/>
    <lineage>
        <taxon>Bacteria</taxon>
        <taxon>Bacillati</taxon>
        <taxon>Actinomycetota</taxon>
        <taxon>Actinomycetes</taxon>
        <taxon>Micrococcales</taxon>
        <taxon>Micrococcaceae</taxon>
        <taxon>Pseudoglutamicibacter</taxon>
    </lineage>
</organism>
<dbReference type="Pfam" id="PF00795">
    <property type="entry name" value="CN_hydrolase"/>
    <property type="match status" value="1"/>
</dbReference>
<dbReference type="PANTHER" id="PTHR23088">
    <property type="entry name" value="NITRILASE-RELATED"/>
    <property type="match status" value="1"/>
</dbReference>
<dbReference type="InterPro" id="IPR001110">
    <property type="entry name" value="UPF0012_CS"/>
</dbReference>
<comment type="similarity">
    <text evidence="1">Belongs to the carbon-nitrogen hydrolase superfamily. NIT1/NIT2 family.</text>
</comment>
<reference evidence="3" key="1">
    <citation type="submission" date="2023-05" db="EMBL/GenBank/DDBJ databases">
        <title>Cataloging the Phylogenetic Diversity of Human Bladder Bacteria.</title>
        <authorList>
            <person name="Du J."/>
        </authorList>
    </citation>
    <scope>NUCLEOTIDE SEQUENCE</scope>
    <source>
        <strain evidence="3">UMB9978</strain>
    </source>
</reference>
<dbReference type="Gene3D" id="3.60.110.10">
    <property type="entry name" value="Carbon-nitrogen hydrolase"/>
    <property type="match status" value="1"/>
</dbReference>
<dbReference type="Proteomes" id="UP001240483">
    <property type="component" value="Unassembled WGS sequence"/>
</dbReference>
<dbReference type="InterPro" id="IPR036526">
    <property type="entry name" value="C-N_Hydrolase_sf"/>
</dbReference>
<name>A0AAP4CB70_9MICC</name>